<accession>A0A8S8ZZ11</accession>
<dbReference type="Proteomes" id="UP000433876">
    <property type="component" value="Unassembled WGS sequence"/>
</dbReference>
<sequence length="415" mass="46420">MMAPASSPQDLVQLLSKLSVGQDYRRRPRGCPKPGVLQLSNGIEIHNLPVPADHLPGRHWEKKAREALPMIFYQPSLPMPPVPRGLPYYPGGNTDIVGLPTIPSLLAMPRVFPAHQGFPECSSPSIEKLKHSGYAALGFCMRDARVDPATTMPPCAIDPQLAHNGVVRTCADRCHLEPHKLCEGCSDQSRLLVLNGLPEWFTNTQIIKSRAFVCAPCSAEEAEQQPRWAEAEARLNHGPVHFEGTNDIYEPRAIAKSMMRFHDDTTFPVATPPTSNSLAQALADNAPSQFRTAKKMFRCSCQKLITADLCLGHRLLRADQFLDQVYRLNEWVQFRFSLREQDHKPCPKCMTRHGVDAYNFRNKEGGAHLNSINWICMCCQETVSMSRYEFFQRGGGLGQEKDDQRLAELMGGLGF</sequence>
<evidence type="ECO:0000313" key="2">
    <source>
        <dbReference type="Proteomes" id="UP000433876"/>
    </source>
</evidence>
<dbReference type="AlphaFoldDB" id="A0A8S8ZZ11"/>
<evidence type="ECO:0000313" key="1">
    <source>
        <dbReference type="EMBL" id="KAA8634708.1"/>
    </source>
</evidence>
<organism evidence="1 2">
    <name type="scientific">Sordaria macrospora</name>
    <dbReference type="NCBI Taxonomy" id="5147"/>
    <lineage>
        <taxon>Eukaryota</taxon>
        <taxon>Fungi</taxon>
        <taxon>Dikarya</taxon>
        <taxon>Ascomycota</taxon>
        <taxon>Pezizomycotina</taxon>
        <taxon>Sordariomycetes</taxon>
        <taxon>Sordariomycetidae</taxon>
        <taxon>Sordariales</taxon>
        <taxon>Sordariaceae</taxon>
        <taxon>Sordaria</taxon>
    </lineage>
</organism>
<comment type="caution">
    <text evidence="1">The sequence shown here is derived from an EMBL/GenBank/DDBJ whole genome shotgun (WGS) entry which is preliminary data.</text>
</comment>
<dbReference type="OMA" id="WICMCCQ"/>
<proteinExistence type="predicted"/>
<dbReference type="VEuPathDB" id="FungiDB:SMAC_00809"/>
<protein>
    <submittedName>
        <fullName evidence="1">Uncharacterized protein</fullName>
    </submittedName>
</protein>
<name>A0A8S8ZZ11_SORMA</name>
<dbReference type="EMBL" id="NMPR01000019">
    <property type="protein sequence ID" value="KAA8634708.1"/>
    <property type="molecule type" value="Genomic_DNA"/>
</dbReference>
<reference evidence="1 2" key="1">
    <citation type="submission" date="2017-07" db="EMBL/GenBank/DDBJ databases">
        <title>Genome sequence of the Sordaria macrospora wild type strain R19027.</title>
        <authorList>
            <person name="Nowrousian M."/>
            <person name="Teichert I."/>
            <person name="Kueck U."/>
        </authorList>
    </citation>
    <scope>NUCLEOTIDE SEQUENCE [LARGE SCALE GENOMIC DNA]</scope>
    <source>
        <strain evidence="1 2">R19027</strain>
        <tissue evidence="1">Mycelium</tissue>
    </source>
</reference>
<gene>
    <name evidence="1" type="ORF">SMACR_00809</name>
</gene>